<comment type="caution">
    <text evidence="2">The sequence shown here is derived from an EMBL/GenBank/DDBJ whole genome shotgun (WGS) entry which is preliminary data.</text>
</comment>
<dbReference type="InterPro" id="IPR010380">
    <property type="entry name" value="DUF975"/>
</dbReference>
<evidence type="ECO:0000256" key="1">
    <source>
        <dbReference type="SAM" id="Phobius"/>
    </source>
</evidence>
<evidence type="ECO:0000313" key="2">
    <source>
        <dbReference type="EMBL" id="HJB12124.1"/>
    </source>
</evidence>
<evidence type="ECO:0000313" key="3">
    <source>
        <dbReference type="Proteomes" id="UP000823824"/>
    </source>
</evidence>
<feature type="transmembrane region" description="Helical" evidence="1">
    <location>
        <begin position="62"/>
        <end position="82"/>
    </location>
</feature>
<accession>A0A9D2RQ78</accession>
<reference evidence="2" key="1">
    <citation type="journal article" date="2021" name="PeerJ">
        <title>Extensive microbial diversity within the chicken gut microbiome revealed by metagenomics and culture.</title>
        <authorList>
            <person name="Gilroy R."/>
            <person name="Ravi A."/>
            <person name="Getino M."/>
            <person name="Pursley I."/>
            <person name="Horton D.L."/>
            <person name="Alikhan N.F."/>
            <person name="Baker D."/>
            <person name="Gharbi K."/>
            <person name="Hall N."/>
            <person name="Watson M."/>
            <person name="Adriaenssens E.M."/>
            <person name="Foster-Nyarko E."/>
            <person name="Jarju S."/>
            <person name="Secka A."/>
            <person name="Antonio M."/>
            <person name="Oren A."/>
            <person name="Chaudhuri R.R."/>
            <person name="La Ragione R."/>
            <person name="Hildebrand F."/>
            <person name="Pallen M.J."/>
        </authorList>
    </citation>
    <scope>NUCLEOTIDE SEQUENCE</scope>
    <source>
        <strain evidence="2">ChiBcec18-1249</strain>
    </source>
</reference>
<feature type="transmembrane region" description="Helical" evidence="1">
    <location>
        <begin position="213"/>
        <end position="235"/>
    </location>
</feature>
<dbReference type="PANTHER" id="PTHR40076:SF1">
    <property type="entry name" value="MEMBRANE PROTEIN"/>
    <property type="match status" value="1"/>
</dbReference>
<keyword evidence="1" id="KW-0472">Membrane</keyword>
<dbReference type="EMBL" id="DWZJ01000002">
    <property type="protein sequence ID" value="HJB12124.1"/>
    <property type="molecule type" value="Genomic_DNA"/>
</dbReference>
<name>A0A9D2RQ78_9FIRM</name>
<keyword evidence="1" id="KW-1133">Transmembrane helix</keyword>
<dbReference type="Proteomes" id="UP000823824">
    <property type="component" value="Unassembled WGS sequence"/>
</dbReference>
<gene>
    <name evidence="2" type="ORF">H9787_00265</name>
</gene>
<dbReference type="AlphaFoldDB" id="A0A9D2RQ78"/>
<feature type="transmembrane region" description="Helical" evidence="1">
    <location>
        <begin position="103"/>
        <end position="130"/>
    </location>
</feature>
<dbReference type="PANTHER" id="PTHR40076">
    <property type="entry name" value="MEMBRANE PROTEIN-RELATED"/>
    <property type="match status" value="1"/>
</dbReference>
<feature type="transmembrane region" description="Helical" evidence="1">
    <location>
        <begin position="172"/>
        <end position="192"/>
    </location>
</feature>
<protein>
    <submittedName>
        <fullName evidence="2">DUF975 family protein</fullName>
    </submittedName>
</protein>
<proteinExistence type="predicted"/>
<sequence>MMMAQQIDRKHLKQEMKDLLRTAQVSPRGMACLYLGLILVLNLADSFISIMDIGLPGTFVSILTGLMSMVLAAGFVMYCMAIRRGERAEYLTLFDGFSFVGKVILLNIVIYLFTMLWSMLFVIPGLIAAYRYRFALYNLYENPGIGVMEALEMSKRQTLGYKSQLFTLDLSYIGWFLLDSLPSIVQIAYIYMSILQDPMYYLADPMRVYAISLPLPFALQVLIGCVWPLVVQVFYLPAYQCTELGYFDIAKQTSGIGQGTAKFPDAPDSGWDGF</sequence>
<keyword evidence="1" id="KW-0812">Transmembrane</keyword>
<dbReference type="Pfam" id="PF06161">
    <property type="entry name" value="DUF975"/>
    <property type="match status" value="1"/>
</dbReference>
<organism evidence="2 3">
    <name type="scientific">Candidatus Oscillibacter excrementigallinarum</name>
    <dbReference type="NCBI Taxonomy" id="2838716"/>
    <lineage>
        <taxon>Bacteria</taxon>
        <taxon>Bacillati</taxon>
        <taxon>Bacillota</taxon>
        <taxon>Clostridia</taxon>
        <taxon>Eubacteriales</taxon>
        <taxon>Oscillospiraceae</taxon>
        <taxon>Oscillibacter</taxon>
    </lineage>
</organism>
<reference evidence="2" key="2">
    <citation type="submission" date="2021-04" db="EMBL/GenBank/DDBJ databases">
        <authorList>
            <person name="Gilroy R."/>
        </authorList>
    </citation>
    <scope>NUCLEOTIDE SEQUENCE</scope>
    <source>
        <strain evidence="2">ChiBcec18-1249</strain>
    </source>
</reference>